<dbReference type="Pfam" id="PF06189">
    <property type="entry name" value="5-nucleotidase"/>
    <property type="match status" value="1"/>
</dbReference>
<evidence type="ECO:0000313" key="1">
    <source>
        <dbReference type="EMBL" id="PZN77027.1"/>
    </source>
</evidence>
<dbReference type="AlphaFoldDB" id="A0A2W4T2Q3"/>
<organism evidence="1 2">
    <name type="scientific">Candidatus Methylumidiphilus alinenensis</name>
    <dbReference type="NCBI Taxonomy" id="2202197"/>
    <lineage>
        <taxon>Bacteria</taxon>
        <taxon>Pseudomonadati</taxon>
        <taxon>Pseudomonadota</taxon>
        <taxon>Gammaproteobacteria</taxon>
        <taxon>Methylococcales</taxon>
        <taxon>Candidatus Methylumidiphilus</taxon>
    </lineage>
</organism>
<dbReference type="GO" id="GO:0000287">
    <property type="term" value="F:magnesium ion binding"/>
    <property type="evidence" value="ECO:0007669"/>
    <property type="project" value="InterPro"/>
</dbReference>
<dbReference type="GO" id="GO:0005737">
    <property type="term" value="C:cytoplasm"/>
    <property type="evidence" value="ECO:0007669"/>
    <property type="project" value="InterPro"/>
</dbReference>
<protein>
    <submittedName>
        <fullName evidence="1">5'-nucleotidase</fullName>
    </submittedName>
</protein>
<evidence type="ECO:0000313" key="2">
    <source>
        <dbReference type="Proteomes" id="UP000249396"/>
    </source>
</evidence>
<dbReference type="GO" id="GO:0000166">
    <property type="term" value="F:nucleotide binding"/>
    <property type="evidence" value="ECO:0007669"/>
    <property type="project" value="InterPro"/>
</dbReference>
<comment type="caution">
    <text evidence="1">The sequence shown here is derived from an EMBL/GenBank/DDBJ whole genome shotgun (WGS) entry which is preliminary data.</text>
</comment>
<name>A0A2W4T2Q3_9GAMM</name>
<sequence length="33" mass="3604">FGADIFFDDQKGHCESASRHVPTGHVPHGIANR</sequence>
<dbReference type="GO" id="GO:0009117">
    <property type="term" value="P:nucleotide metabolic process"/>
    <property type="evidence" value="ECO:0007669"/>
    <property type="project" value="InterPro"/>
</dbReference>
<gene>
    <name evidence="1" type="ORF">DM484_15545</name>
</gene>
<dbReference type="GO" id="GO:0008253">
    <property type="term" value="F:5'-nucleotidase activity"/>
    <property type="evidence" value="ECO:0007669"/>
    <property type="project" value="InterPro"/>
</dbReference>
<reference evidence="1 2" key="1">
    <citation type="journal article" date="2018" name="Aquat. Microb. Ecol.">
        <title>Gammaproteobacterial methanotrophs dominate.</title>
        <authorList>
            <person name="Rissanen A.J."/>
            <person name="Saarenheimo J."/>
            <person name="Tiirola M."/>
            <person name="Peura S."/>
            <person name="Aalto S.L."/>
            <person name="Karvinen A."/>
            <person name="Nykanen H."/>
        </authorList>
    </citation>
    <scope>NUCLEOTIDE SEQUENCE [LARGE SCALE GENOMIC DNA]</scope>
    <source>
        <strain evidence="1">AMbin10</strain>
    </source>
</reference>
<proteinExistence type="predicted"/>
<dbReference type="EMBL" id="QJPH01000346">
    <property type="protein sequence ID" value="PZN77027.1"/>
    <property type="molecule type" value="Genomic_DNA"/>
</dbReference>
<dbReference type="InterPro" id="IPR010394">
    <property type="entry name" value="5-nucleotidase"/>
</dbReference>
<accession>A0A2W4T2Q3</accession>
<feature type="non-terminal residue" evidence="1">
    <location>
        <position position="1"/>
    </location>
</feature>
<dbReference type="Proteomes" id="UP000249396">
    <property type="component" value="Unassembled WGS sequence"/>
</dbReference>